<dbReference type="EMBL" id="SRPY01000022">
    <property type="protein sequence ID" value="KAG5930191.1"/>
    <property type="molecule type" value="Genomic_DNA"/>
</dbReference>
<feature type="compositionally biased region" description="Low complexity" evidence="5">
    <location>
        <begin position="51"/>
        <end position="67"/>
    </location>
</feature>
<feature type="region of interest" description="Disordered" evidence="5">
    <location>
        <begin position="560"/>
        <end position="642"/>
    </location>
</feature>
<feature type="binding site" evidence="4">
    <location>
        <position position="259"/>
    </location>
    <ligand>
        <name>Zn(2+)</name>
        <dbReference type="ChEBI" id="CHEBI:29105"/>
    </ligand>
</feature>
<dbReference type="AlphaFoldDB" id="A0A8K0JCK7"/>
<comment type="similarity">
    <text evidence="1">Belongs to the sirtuin family. Class I subfamily.</text>
</comment>
<accession>A0A8K0JCK7</accession>
<gene>
    <name evidence="7" type="ORF">E4U42_002745</name>
</gene>
<dbReference type="InterPro" id="IPR003000">
    <property type="entry name" value="Sirtuin"/>
</dbReference>
<reference evidence="7" key="1">
    <citation type="journal article" date="2020" name="bioRxiv">
        <title>Whole genome comparisons of ergot fungi reveals the divergence and evolution of species within the genus Claviceps are the result of varying mechanisms driving genome evolution and host range expansion.</title>
        <authorList>
            <person name="Wyka S.A."/>
            <person name="Mondo S.J."/>
            <person name="Liu M."/>
            <person name="Dettman J."/>
            <person name="Nalam V."/>
            <person name="Broders K.D."/>
        </authorList>
    </citation>
    <scope>NUCLEOTIDE SEQUENCE</scope>
    <source>
        <strain evidence="7">CCC 489</strain>
    </source>
</reference>
<sequence length="642" mass="69177">MDDTPSPLSSTTTSPASSLPSSPLSHLSQTPSLPSTPDTLVTAPGTADRYPSPSSTAASGTSETGSSGKQGEPADDSPRPAKKRRVTPPRERTTTYLDLLKPHEELTHEDSFHMERLLTALRKKKKIVVVAGAGISVSAGIPDFRSANGLFATQRNQHKVKASGKHLFDASVYKHESSTLSFHNMVREMSEMSKNAQPTPFHHFLASLAQEGRLLRLYSQNIDCIDTSMKPLQTQIPLEPKAPWPVTIQLHGSLDKMVCTKCADIQPFDGGLFDGPEAPLCVSCKNLDEVRTAHAGKRSHGIGRLRPRFVLYNEFNPDEEAIGNIMRADLRARPDAVLVVGTTLKVPGTRRLVKEMCQVTRGRKDGLTAWINIDSEPKVPDFKDCWDLVVKSKCDNIARLAALPPWDCEIGDDYLVSKEQERQTTSALPSKIEVLLDGKLCEGQNAQAIPTPRASPPPALAVAPPPPTSSSSSAAASVAVPPAPPPRARKPLPQSKQTAPKQTTLPFAGQNPKLTKSGKVAKRVGRKPKAPVKVSPPATNPLVQTFKASKIVADVDGAVAKKKKLSGRSPLPDRRPPKKESDASSSLPSPCRVGKTAQVVHVLDAASKSPTSPTSSDQERQQRQTISPKSVPESLRNLIDVA</sequence>
<dbReference type="Pfam" id="PF02146">
    <property type="entry name" value="SIR2"/>
    <property type="match status" value="1"/>
</dbReference>
<feature type="compositionally biased region" description="Polar residues" evidence="5">
    <location>
        <begin position="494"/>
        <end position="505"/>
    </location>
</feature>
<comment type="caution">
    <text evidence="7">The sequence shown here is derived from an EMBL/GenBank/DDBJ whole genome shotgun (WGS) entry which is preliminary data.</text>
</comment>
<evidence type="ECO:0000256" key="5">
    <source>
        <dbReference type="SAM" id="MobiDB-lite"/>
    </source>
</evidence>
<keyword evidence="4" id="KW-0479">Metal-binding</keyword>
<keyword evidence="8" id="KW-1185">Reference proteome</keyword>
<evidence type="ECO:0000256" key="2">
    <source>
        <dbReference type="ARBA" id="ARBA00022679"/>
    </source>
</evidence>
<feature type="domain" description="Deacetylase sirtuin-type" evidence="6">
    <location>
        <begin position="107"/>
        <end position="418"/>
    </location>
</feature>
<dbReference type="GO" id="GO:0070403">
    <property type="term" value="F:NAD+ binding"/>
    <property type="evidence" value="ECO:0007669"/>
    <property type="project" value="InterPro"/>
</dbReference>
<feature type="region of interest" description="Disordered" evidence="5">
    <location>
        <begin position="1"/>
        <end position="93"/>
    </location>
</feature>
<dbReference type="SUPFAM" id="SSF52467">
    <property type="entry name" value="DHS-like NAD/FAD-binding domain"/>
    <property type="match status" value="1"/>
</dbReference>
<dbReference type="InterPro" id="IPR029035">
    <property type="entry name" value="DHS-like_NAD/FAD-binding_dom"/>
</dbReference>
<name>A0A8K0JCK7_9HYPO</name>
<feature type="compositionally biased region" description="Basic and acidic residues" evidence="5">
    <location>
        <begin position="571"/>
        <end position="582"/>
    </location>
</feature>
<protein>
    <recommendedName>
        <fullName evidence="6">Deacetylase sirtuin-type domain-containing protein</fullName>
    </recommendedName>
</protein>
<feature type="binding site" evidence="4">
    <location>
        <position position="281"/>
    </location>
    <ligand>
        <name>Zn(2+)</name>
        <dbReference type="ChEBI" id="CHEBI:29105"/>
    </ligand>
</feature>
<evidence type="ECO:0000313" key="8">
    <source>
        <dbReference type="Proteomes" id="UP000811619"/>
    </source>
</evidence>
<keyword evidence="4" id="KW-0862">Zinc</keyword>
<dbReference type="PROSITE" id="PS50305">
    <property type="entry name" value="SIRTUIN"/>
    <property type="match status" value="1"/>
</dbReference>
<dbReference type="Gene3D" id="3.40.50.1220">
    <property type="entry name" value="TPP-binding domain"/>
    <property type="match status" value="1"/>
</dbReference>
<dbReference type="OrthoDB" id="2919105at2759"/>
<evidence type="ECO:0000256" key="1">
    <source>
        <dbReference type="ARBA" id="ARBA00006924"/>
    </source>
</evidence>
<evidence type="ECO:0000259" key="6">
    <source>
        <dbReference type="PROSITE" id="PS50305"/>
    </source>
</evidence>
<dbReference type="Proteomes" id="UP000811619">
    <property type="component" value="Unassembled WGS sequence"/>
</dbReference>
<keyword evidence="3" id="KW-0520">NAD</keyword>
<feature type="region of interest" description="Disordered" evidence="5">
    <location>
        <begin position="447"/>
        <end position="544"/>
    </location>
</feature>
<feature type="binding site" evidence="4">
    <location>
        <position position="262"/>
    </location>
    <ligand>
        <name>Zn(2+)</name>
        <dbReference type="ChEBI" id="CHEBI:29105"/>
    </ligand>
</feature>
<feature type="active site" description="Proton acceptor" evidence="4">
    <location>
        <position position="251"/>
    </location>
</feature>
<keyword evidence="2" id="KW-0808">Transferase</keyword>
<dbReference type="GO" id="GO:0046872">
    <property type="term" value="F:metal ion binding"/>
    <property type="evidence" value="ECO:0007669"/>
    <property type="project" value="UniProtKB-KW"/>
</dbReference>
<feature type="compositionally biased region" description="Pro residues" evidence="5">
    <location>
        <begin position="453"/>
        <end position="468"/>
    </location>
</feature>
<evidence type="ECO:0000256" key="3">
    <source>
        <dbReference type="ARBA" id="ARBA00023027"/>
    </source>
</evidence>
<feature type="compositionally biased region" description="Low complexity" evidence="5">
    <location>
        <begin position="604"/>
        <end position="616"/>
    </location>
</feature>
<feature type="compositionally biased region" description="Basic residues" evidence="5">
    <location>
        <begin position="519"/>
        <end position="530"/>
    </location>
</feature>
<proteinExistence type="inferred from homology"/>
<dbReference type="PANTHER" id="PTHR47651">
    <property type="entry name" value="NAD-DEPENDENT HISTONE DEACETYLASE HST4"/>
    <property type="match status" value="1"/>
</dbReference>
<feature type="compositionally biased region" description="Low complexity" evidence="5">
    <location>
        <begin position="469"/>
        <end position="480"/>
    </location>
</feature>
<evidence type="ECO:0000256" key="4">
    <source>
        <dbReference type="PROSITE-ProRule" id="PRU00236"/>
    </source>
</evidence>
<feature type="compositionally biased region" description="Low complexity" evidence="5">
    <location>
        <begin position="1"/>
        <end position="42"/>
    </location>
</feature>
<feature type="binding site" evidence="4">
    <location>
        <position position="284"/>
    </location>
    <ligand>
        <name>Zn(2+)</name>
        <dbReference type="ChEBI" id="CHEBI:29105"/>
    </ligand>
</feature>
<dbReference type="PANTHER" id="PTHR47651:SF17">
    <property type="entry name" value="DEACETYLASE SIRTUIN-TYPE DOMAIN-CONTAINING PROTEIN"/>
    <property type="match status" value="1"/>
</dbReference>
<dbReference type="Gene3D" id="3.30.1600.10">
    <property type="entry name" value="SIR2/SIRT2 'Small Domain"/>
    <property type="match status" value="1"/>
</dbReference>
<dbReference type="InterPro" id="IPR026591">
    <property type="entry name" value="Sirtuin_cat_small_dom_sf"/>
</dbReference>
<organism evidence="7 8">
    <name type="scientific">Claviceps africana</name>
    <dbReference type="NCBI Taxonomy" id="83212"/>
    <lineage>
        <taxon>Eukaryota</taxon>
        <taxon>Fungi</taxon>
        <taxon>Dikarya</taxon>
        <taxon>Ascomycota</taxon>
        <taxon>Pezizomycotina</taxon>
        <taxon>Sordariomycetes</taxon>
        <taxon>Hypocreomycetidae</taxon>
        <taxon>Hypocreales</taxon>
        <taxon>Clavicipitaceae</taxon>
        <taxon>Claviceps</taxon>
    </lineage>
</organism>
<dbReference type="GO" id="GO:0016740">
    <property type="term" value="F:transferase activity"/>
    <property type="evidence" value="ECO:0007669"/>
    <property type="project" value="UniProtKB-KW"/>
</dbReference>
<dbReference type="InterPro" id="IPR026590">
    <property type="entry name" value="Ssirtuin_cat_dom"/>
</dbReference>
<evidence type="ECO:0000313" key="7">
    <source>
        <dbReference type="EMBL" id="KAG5930191.1"/>
    </source>
</evidence>